<organism evidence="1">
    <name type="scientific">marine sediment metagenome</name>
    <dbReference type="NCBI Taxonomy" id="412755"/>
    <lineage>
        <taxon>unclassified sequences</taxon>
        <taxon>metagenomes</taxon>
        <taxon>ecological metagenomes</taxon>
    </lineage>
</organism>
<dbReference type="EMBL" id="LAZR01001750">
    <property type="protein sequence ID" value="KKN39681.1"/>
    <property type="molecule type" value="Genomic_DNA"/>
</dbReference>
<sequence length="367" mass="42168">MNSDVANWEFAFILPNLSIREPVGNEYIAIAPPNDPRVEKLIQEHSNIRYLVTGFTDQMDNKITPTVLIRNSKSSNKYVLDSLIDFRNIYSICCVISGWQNLLNRDDGQLMPSNALYSDYFDIYPIVPHSTMDDYLAIISPAVRGLDTASRFAGQISPGIVSQVFNPDYDEALFKALSKEWMNRYVLRNYSDWKLSSLFRSLQIAYQAVSMADSNFATVYDYGTNLSLWVSAFEILAHPKRESVNLPSVFSWLDNSFLTKGLAKRLYTVALRNNKSCRVNLVQKLYHQIYHARNSYVHGNAVKMKDITSWGKTTRHPLYVFAPLIYKIALITGTDMNYYQDDRAFNQLVVEQALLKSKVDRPKSRWD</sequence>
<reference evidence="1" key="1">
    <citation type="journal article" date="2015" name="Nature">
        <title>Complex archaea that bridge the gap between prokaryotes and eukaryotes.</title>
        <authorList>
            <person name="Spang A."/>
            <person name="Saw J.H."/>
            <person name="Jorgensen S.L."/>
            <person name="Zaremba-Niedzwiedzka K."/>
            <person name="Martijn J."/>
            <person name="Lind A.E."/>
            <person name="van Eijk R."/>
            <person name="Schleper C."/>
            <person name="Guy L."/>
            <person name="Ettema T.J."/>
        </authorList>
    </citation>
    <scope>NUCLEOTIDE SEQUENCE</scope>
</reference>
<comment type="caution">
    <text evidence="1">The sequence shown here is derived from an EMBL/GenBank/DDBJ whole genome shotgun (WGS) entry which is preliminary data.</text>
</comment>
<name>A0A0F9SRM5_9ZZZZ</name>
<dbReference type="AlphaFoldDB" id="A0A0F9SRM5"/>
<gene>
    <name evidence="1" type="ORF">LCGC14_0741160</name>
</gene>
<protein>
    <submittedName>
        <fullName evidence="1">Uncharacterized protein</fullName>
    </submittedName>
</protein>
<evidence type="ECO:0000313" key="1">
    <source>
        <dbReference type="EMBL" id="KKN39681.1"/>
    </source>
</evidence>
<proteinExistence type="predicted"/>
<accession>A0A0F9SRM5</accession>